<dbReference type="InterPro" id="IPR011042">
    <property type="entry name" value="6-blade_b-propeller_TolB-like"/>
</dbReference>
<proteinExistence type="predicted"/>
<keyword evidence="2" id="KW-1185">Reference proteome</keyword>
<organism evidence="1 2">
    <name type="scientific">Seiridium cardinale</name>
    <dbReference type="NCBI Taxonomy" id="138064"/>
    <lineage>
        <taxon>Eukaryota</taxon>
        <taxon>Fungi</taxon>
        <taxon>Dikarya</taxon>
        <taxon>Ascomycota</taxon>
        <taxon>Pezizomycotina</taxon>
        <taxon>Sordariomycetes</taxon>
        <taxon>Xylariomycetidae</taxon>
        <taxon>Amphisphaeriales</taxon>
        <taxon>Sporocadaceae</taxon>
        <taxon>Seiridium</taxon>
    </lineage>
</organism>
<gene>
    <name evidence="1" type="ORF">SCAR479_08648</name>
</gene>
<sequence length="333" mass="37014">MKTTNAIIMVSAPQPLLDESRGRFCIRPNRHILVTHLCVGELYELDVQNLIATPRVTYKIPRATATLSLCPVPGLVDQYSLVTSEKSDPENCRWDDFAVWHLDFSRGNGLKLTRRCRLAIASFPMAYCSLDAHYSLFSDASSARIHLLNIKTGQWSVLLTHKLEIKPVNMNESNQITQIHATAQYIWYTISGTGTLYRVPYNFDPVDPSTPLQIRGDVEIVSDYGHSLEAFQVTADENTVFGLNSVDGSLIETDLRVGTRSEAQQHYRKSGLTGSSSIAFWNDSCGEPRLCIIYDRAASGLAGTIVSWRTIVDSMTTDITTTITSATDSRSLL</sequence>
<dbReference type="Proteomes" id="UP001465668">
    <property type="component" value="Unassembled WGS sequence"/>
</dbReference>
<name>A0ABR2XL59_9PEZI</name>
<dbReference type="SUPFAM" id="SSF75011">
    <property type="entry name" value="3-carboxy-cis,cis-mucoante lactonizing enzyme"/>
    <property type="match status" value="1"/>
</dbReference>
<evidence type="ECO:0000313" key="2">
    <source>
        <dbReference type="Proteomes" id="UP001465668"/>
    </source>
</evidence>
<dbReference type="EMBL" id="JARVKM010000040">
    <property type="protein sequence ID" value="KAK9774563.1"/>
    <property type="molecule type" value="Genomic_DNA"/>
</dbReference>
<comment type="caution">
    <text evidence="1">The sequence shown here is derived from an EMBL/GenBank/DDBJ whole genome shotgun (WGS) entry which is preliminary data.</text>
</comment>
<reference evidence="1 2" key="1">
    <citation type="submission" date="2024-02" db="EMBL/GenBank/DDBJ databases">
        <title>First draft genome assembly of two strains of Seiridium cardinale.</title>
        <authorList>
            <person name="Emiliani G."/>
            <person name="Scali E."/>
        </authorList>
    </citation>
    <scope>NUCLEOTIDE SEQUENCE [LARGE SCALE GENOMIC DNA]</scope>
    <source>
        <strain evidence="1 2">BM-138-000479</strain>
    </source>
</reference>
<dbReference type="Gene3D" id="2.120.10.30">
    <property type="entry name" value="TolB, C-terminal domain"/>
    <property type="match status" value="1"/>
</dbReference>
<accession>A0ABR2XL59</accession>
<protein>
    <submittedName>
        <fullName evidence="1">Uncharacterized protein</fullName>
    </submittedName>
</protein>
<evidence type="ECO:0000313" key="1">
    <source>
        <dbReference type="EMBL" id="KAK9774563.1"/>
    </source>
</evidence>